<dbReference type="AlphaFoldDB" id="A0A9D4JVN6"/>
<accession>A0A9D4JVN6</accession>
<dbReference type="Proteomes" id="UP000828390">
    <property type="component" value="Unassembled WGS sequence"/>
</dbReference>
<name>A0A9D4JVN6_DREPO</name>
<keyword evidence="2" id="KW-1185">Reference proteome</keyword>
<evidence type="ECO:0000313" key="1">
    <source>
        <dbReference type="EMBL" id="KAH3825786.1"/>
    </source>
</evidence>
<proteinExistence type="predicted"/>
<dbReference type="EMBL" id="JAIWYP010000005">
    <property type="protein sequence ID" value="KAH3825786.1"/>
    <property type="molecule type" value="Genomic_DNA"/>
</dbReference>
<organism evidence="1 2">
    <name type="scientific">Dreissena polymorpha</name>
    <name type="common">Zebra mussel</name>
    <name type="synonym">Mytilus polymorpha</name>
    <dbReference type="NCBI Taxonomy" id="45954"/>
    <lineage>
        <taxon>Eukaryota</taxon>
        <taxon>Metazoa</taxon>
        <taxon>Spiralia</taxon>
        <taxon>Lophotrochozoa</taxon>
        <taxon>Mollusca</taxon>
        <taxon>Bivalvia</taxon>
        <taxon>Autobranchia</taxon>
        <taxon>Heteroconchia</taxon>
        <taxon>Euheterodonta</taxon>
        <taxon>Imparidentia</taxon>
        <taxon>Neoheterodontei</taxon>
        <taxon>Myida</taxon>
        <taxon>Dreissenoidea</taxon>
        <taxon>Dreissenidae</taxon>
        <taxon>Dreissena</taxon>
    </lineage>
</organism>
<gene>
    <name evidence="1" type="ORF">DPMN_127666</name>
</gene>
<reference evidence="1" key="2">
    <citation type="submission" date="2020-11" db="EMBL/GenBank/DDBJ databases">
        <authorList>
            <person name="McCartney M.A."/>
            <person name="Auch B."/>
            <person name="Kono T."/>
            <person name="Mallez S."/>
            <person name="Becker A."/>
            <person name="Gohl D.M."/>
            <person name="Silverstein K.A.T."/>
            <person name="Koren S."/>
            <person name="Bechman K.B."/>
            <person name="Herman A."/>
            <person name="Abrahante J.E."/>
            <person name="Garbe J."/>
        </authorList>
    </citation>
    <scope>NUCLEOTIDE SEQUENCE</scope>
    <source>
        <strain evidence="1">Duluth1</strain>
        <tissue evidence="1">Whole animal</tissue>
    </source>
</reference>
<reference evidence="1" key="1">
    <citation type="journal article" date="2019" name="bioRxiv">
        <title>The Genome of the Zebra Mussel, Dreissena polymorpha: A Resource for Invasive Species Research.</title>
        <authorList>
            <person name="McCartney M.A."/>
            <person name="Auch B."/>
            <person name="Kono T."/>
            <person name="Mallez S."/>
            <person name="Zhang Y."/>
            <person name="Obille A."/>
            <person name="Becker A."/>
            <person name="Abrahante J.E."/>
            <person name="Garbe J."/>
            <person name="Badalamenti J.P."/>
            <person name="Herman A."/>
            <person name="Mangelson H."/>
            <person name="Liachko I."/>
            <person name="Sullivan S."/>
            <person name="Sone E.D."/>
            <person name="Koren S."/>
            <person name="Silverstein K.A.T."/>
            <person name="Beckman K.B."/>
            <person name="Gohl D.M."/>
        </authorList>
    </citation>
    <scope>NUCLEOTIDE SEQUENCE</scope>
    <source>
        <strain evidence="1">Duluth1</strain>
        <tissue evidence="1">Whole animal</tissue>
    </source>
</reference>
<evidence type="ECO:0000313" key="2">
    <source>
        <dbReference type="Proteomes" id="UP000828390"/>
    </source>
</evidence>
<comment type="caution">
    <text evidence="1">The sequence shown here is derived from an EMBL/GenBank/DDBJ whole genome shotgun (WGS) entry which is preliminary data.</text>
</comment>
<protein>
    <submittedName>
        <fullName evidence="1">Uncharacterized protein</fullName>
    </submittedName>
</protein>
<sequence length="65" mass="6949">MGSFVAAWDPANAAEGSRLSGGFQRPAFGRESIACSNIRLSARATVRMRTPFGTASLVTKANRYI</sequence>